<feature type="compositionally biased region" description="Polar residues" evidence="1">
    <location>
        <begin position="146"/>
        <end position="158"/>
    </location>
</feature>
<feature type="region of interest" description="Disordered" evidence="1">
    <location>
        <begin position="52"/>
        <end position="93"/>
    </location>
</feature>
<dbReference type="EMBL" id="JAODUP010000511">
    <property type="protein sequence ID" value="KAK2148173.1"/>
    <property type="molecule type" value="Genomic_DNA"/>
</dbReference>
<dbReference type="AlphaFoldDB" id="A0AAD9J805"/>
<feature type="compositionally biased region" description="Polar residues" evidence="1">
    <location>
        <begin position="52"/>
        <end position="63"/>
    </location>
</feature>
<evidence type="ECO:0000313" key="3">
    <source>
        <dbReference type="Proteomes" id="UP001208570"/>
    </source>
</evidence>
<accession>A0AAD9J805</accession>
<sequence length="158" mass="17352">MGSTSFIKSQILLMNNMTEEACIYAEVTIICNFSHIFLSPTAVRFIRQQDENTSSGVSSQRQRPSARHQPPVQRSYSYSPRGRSMLQNGTNNSMPFVDRRVVNGHSSQDVCTTYNIDPAIYDSLSSTAANNSNSNQASGDAVPVNSIMSSNSPVMGKY</sequence>
<evidence type="ECO:0000256" key="1">
    <source>
        <dbReference type="SAM" id="MobiDB-lite"/>
    </source>
</evidence>
<keyword evidence="3" id="KW-1185">Reference proteome</keyword>
<protein>
    <submittedName>
        <fullName evidence="2">Uncharacterized protein</fullName>
    </submittedName>
</protein>
<evidence type="ECO:0000313" key="2">
    <source>
        <dbReference type="EMBL" id="KAK2148173.1"/>
    </source>
</evidence>
<name>A0AAD9J805_9ANNE</name>
<proteinExistence type="predicted"/>
<comment type="caution">
    <text evidence="2">The sequence shown here is derived from an EMBL/GenBank/DDBJ whole genome shotgun (WGS) entry which is preliminary data.</text>
</comment>
<feature type="region of interest" description="Disordered" evidence="1">
    <location>
        <begin position="130"/>
        <end position="158"/>
    </location>
</feature>
<gene>
    <name evidence="2" type="ORF">LSH36_511g01113</name>
</gene>
<feature type="compositionally biased region" description="Low complexity" evidence="1">
    <location>
        <begin position="130"/>
        <end position="141"/>
    </location>
</feature>
<dbReference type="Proteomes" id="UP001208570">
    <property type="component" value="Unassembled WGS sequence"/>
</dbReference>
<reference evidence="2" key="1">
    <citation type="journal article" date="2023" name="Mol. Biol. Evol.">
        <title>Third-Generation Sequencing Reveals the Adaptive Role of the Epigenome in Three Deep-Sea Polychaetes.</title>
        <authorList>
            <person name="Perez M."/>
            <person name="Aroh O."/>
            <person name="Sun Y."/>
            <person name="Lan Y."/>
            <person name="Juniper S.K."/>
            <person name="Young C.R."/>
            <person name="Angers B."/>
            <person name="Qian P.Y."/>
        </authorList>
    </citation>
    <scope>NUCLEOTIDE SEQUENCE</scope>
    <source>
        <strain evidence="2">P08H-3</strain>
    </source>
</reference>
<organism evidence="2 3">
    <name type="scientific">Paralvinella palmiformis</name>
    <dbReference type="NCBI Taxonomy" id="53620"/>
    <lineage>
        <taxon>Eukaryota</taxon>
        <taxon>Metazoa</taxon>
        <taxon>Spiralia</taxon>
        <taxon>Lophotrochozoa</taxon>
        <taxon>Annelida</taxon>
        <taxon>Polychaeta</taxon>
        <taxon>Sedentaria</taxon>
        <taxon>Canalipalpata</taxon>
        <taxon>Terebellida</taxon>
        <taxon>Terebelliformia</taxon>
        <taxon>Alvinellidae</taxon>
        <taxon>Paralvinella</taxon>
    </lineage>
</organism>